<name>A0BIP0_PARTE</name>
<evidence type="ECO:0000313" key="6">
    <source>
        <dbReference type="Proteomes" id="UP000000600"/>
    </source>
</evidence>
<dbReference type="SUPFAM" id="SSF56235">
    <property type="entry name" value="N-terminal nucleophile aminohydrolases (Ntn hydrolases)"/>
    <property type="match status" value="1"/>
</dbReference>
<dbReference type="MEROPS" id="S45.003"/>
<keyword evidence="6" id="KW-1185">Reference proteome</keyword>
<proteinExistence type="inferred from homology"/>
<dbReference type="InterPro" id="IPR014395">
    <property type="entry name" value="Pen/GL7ACA/AHL_acylase"/>
</dbReference>
<dbReference type="OMA" id="EMDVRRH"/>
<gene>
    <name evidence="5" type="ORF">GSPATT00004779001</name>
</gene>
<evidence type="ECO:0000256" key="3">
    <source>
        <dbReference type="ARBA" id="ARBA00023145"/>
    </source>
</evidence>
<dbReference type="InterPro" id="IPR043147">
    <property type="entry name" value="Penicillin_amidase_A-knob"/>
</dbReference>
<dbReference type="PANTHER" id="PTHR34218:SF4">
    <property type="entry name" value="ACYL-HOMOSERINE LACTONE ACYLASE QUIP"/>
    <property type="match status" value="1"/>
</dbReference>
<dbReference type="RefSeq" id="XP_001425805.1">
    <property type="nucleotide sequence ID" value="XM_001425768.1"/>
</dbReference>
<evidence type="ECO:0000313" key="5">
    <source>
        <dbReference type="EMBL" id="CAK58407.1"/>
    </source>
</evidence>
<keyword evidence="3" id="KW-0865">Zymogen</keyword>
<keyword evidence="4" id="KW-0812">Transmembrane</keyword>
<dbReference type="eggNOG" id="ENOG502S0YK">
    <property type="taxonomic scope" value="Eukaryota"/>
</dbReference>
<dbReference type="InParanoid" id="A0BIP0"/>
<dbReference type="InterPro" id="IPR043146">
    <property type="entry name" value="Penicillin_amidase_N_B-knob"/>
</dbReference>
<organism evidence="5 6">
    <name type="scientific">Paramecium tetraurelia</name>
    <dbReference type="NCBI Taxonomy" id="5888"/>
    <lineage>
        <taxon>Eukaryota</taxon>
        <taxon>Sar</taxon>
        <taxon>Alveolata</taxon>
        <taxon>Ciliophora</taxon>
        <taxon>Intramacronucleata</taxon>
        <taxon>Oligohymenophorea</taxon>
        <taxon>Peniculida</taxon>
        <taxon>Parameciidae</taxon>
        <taxon>Paramecium</taxon>
    </lineage>
</organism>
<dbReference type="PANTHER" id="PTHR34218">
    <property type="entry name" value="PEPTIDASE S45 PENICILLIN AMIDASE"/>
    <property type="match status" value="1"/>
</dbReference>
<dbReference type="Proteomes" id="UP000000600">
    <property type="component" value="Unassembled WGS sequence"/>
</dbReference>
<sequence>MFGKIIISTIIIVILSSFVFIYQSIPDYKGEWSSQHINNDVKIFRDKIFGIPHIHAKSLKEGYYGLGFVHAQDRLWQLHLRRMSSQGRLSEIFGYRQDVLNIDKYVRNLGYLESCKRIVEKLSEEARAHLQSYADGINDGVKSLQILPIEFKIVGAQFQDWQIFDTVAFIKLMSLLNVNDMFHEFMRSKFDELYGRELANILGSVGPHNQFDSDVTEVQVNEWIQFMQTHNVSYNQKFQQSFNHTNNNNSKNSNTSKYNLTDILQSIPEYYSNYIFPTLKASNAWVISGKHTKSGKPHLANDPHLDNNIPSQWYQAEIYFEMENQEYNFIIGGTLPGLPMCMSGRSKYLGWGLTTLYSDGGDIYEEEIIIKDDDKLFYKFDNEWIPCNKTVEIIKIKGQEDQSITIFHTHHGPIMQYYIENNKLRDHNGHFYSLQSIVHIDDYESFDGFIKFAQGKDLKQSMELLKNICYPNNGMVFISHDNHIGYLSTGRLVIKEGHPDENAYVKKNNKEWIRYVPYSEIPMIIDPEKGYIVVANNKFIPDNELSWNSQPTSRGRRINDLINEMINKGQKFSILDHIKIQSDTYDSYACNTKNELIQLLKQYDKEKELINEIVILENWTCKWDSYSSGALLYGVFEYFYSYKFHSQLDQAVIKQWNNFYIFDSFHFKNLIDMSKAQPNDQILNQPYCNGSAQDKCAQNLVDSLREARQYIHEKFGNQTKEWKWESLHNQFFPHAFSKTPFAFIFERRIPYHSNRRSVAVSQYELDGSFEGKTGSNYKQIISMDSEESNFFVIDTGISGNPFSKLYTNQMDIWKQNKYVKMMFGNRTDYDLLYVIHPN</sequence>
<dbReference type="GO" id="GO:0017000">
    <property type="term" value="P:antibiotic biosynthetic process"/>
    <property type="evidence" value="ECO:0007669"/>
    <property type="project" value="InterPro"/>
</dbReference>
<keyword evidence="4" id="KW-0472">Membrane</keyword>
<evidence type="ECO:0008006" key="7">
    <source>
        <dbReference type="Google" id="ProtNLM"/>
    </source>
</evidence>
<comment type="similarity">
    <text evidence="1">Belongs to the peptidase S45 family.</text>
</comment>
<dbReference type="Pfam" id="PF01804">
    <property type="entry name" value="Penicil_amidase"/>
    <property type="match status" value="1"/>
</dbReference>
<dbReference type="Gene3D" id="2.30.120.10">
    <property type="match status" value="1"/>
</dbReference>
<keyword evidence="4" id="KW-1133">Transmembrane helix</keyword>
<dbReference type="Gene3D" id="1.10.1400.10">
    <property type="match status" value="1"/>
</dbReference>
<dbReference type="EMBL" id="CT867997">
    <property type="protein sequence ID" value="CAK58407.1"/>
    <property type="molecule type" value="Genomic_DNA"/>
</dbReference>
<protein>
    <recommendedName>
        <fullName evidence="7">Penicillin amidase family protein</fullName>
    </recommendedName>
</protein>
<evidence type="ECO:0000256" key="4">
    <source>
        <dbReference type="SAM" id="Phobius"/>
    </source>
</evidence>
<dbReference type="OrthoDB" id="330152at2759"/>
<dbReference type="Gene3D" id="3.60.20.10">
    <property type="entry name" value="Glutamine Phosphoribosylpyrophosphate, subunit 1, domain 1"/>
    <property type="match status" value="1"/>
</dbReference>
<dbReference type="InterPro" id="IPR002692">
    <property type="entry name" value="S45"/>
</dbReference>
<evidence type="ECO:0000256" key="2">
    <source>
        <dbReference type="ARBA" id="ARBA00022801"/>
    </source>
</evidence>
<dbReference type="GeneID" id="5011589"/>
<dbReference type="AlphaFoldDB" id="A0BIP0"/>
<feature type="transmembrane region" description="Helical" evidence="4">
    <location>
        <begin position="5"/>
        <end position="25"/>
    </location>
</feature>
<dbReference type="GO" id="GO:0016811">
    <property type="term" value="F:hydrolase activity, acting on carbon-nitrogen (but not peptide) bonds, in linear amides"/>
    <property type="evidence" value="ECO:0000318"/>
    <property type="project" value="GO_Central"/>
</dbReference>
<dbReference type="PIRSF" id="PIRSF001227">
    <property type="entry name" value="Pen_acylase"/>
    <property type="match status" value="1"/>
</dbReference>
<evidence type="ECO:0000256" key="1">
    <source>
        <dbReference type="ARBA" id="ARBA00006586"/>
    </source>
</evidence>
<dbReference type="InterPro" id="IPR029055">
    <property type="entry name" value="Ntn_hydrolases_N"/>
</dbReference>
<dbReference type="Gene3D" id="1.10.439.10">
    <property type="entry name" value="Penicillin Amidohydrolase, domain 1"/>
    <property type="match status" value="1"/>
</dbReference>
<accession>A0BIP0</accession>
<dbReference type="InterPro" id="IPR023343">
    <property type="entry name" value="Penicillin_amidase_dom1"/>
</dbReference>
<dbReference type="KEGG" id="ptm:GSPATT00004779001"/>
<keyword evidence="2" id="KW-0378">Hydrolase</keyword>
<dbReference type="HOGENOM" id="CLU_011790_3_0_1"/>
<reference evidence="5 6" key="1">
    <citation type="journal article" date="2006" name="Nature">
        <title>Global trends of whole-genome duplications revealed by the ciliate Paramecium tetraurelia.</title>
        <authorList>
            <consortium name="Genoscope"/>
            <person name="Aury J.-M."/>
            <person name="Jaillon O."/>
            <person name="Duret L."/>
            <person name="Noel B."/>
            <person name="Jubin C."/>
            <person name="Porcel B.M."/>
            <person name="Segurens B."/>
            <person name="Daubin V."/>
            <person name="Anthouard V."/>
            <person name="Aiach N."/>
            <person name="Arnaiz O."/>
            <person name="Billaut A."/>
            <person name="Beisson J."/>
            <person name="Blanc I."/>
            <person name="Bouhouche K."/>
            <person name="Camara F."/>
            <person name="Duharcourt S."/>
            <person name="Guigo R."/>
            <person name="Gogendeau D."/>
            <person name="Katinka M."/>
            <person name="Keller A.-M."/>
            <person name="Kissmehl R."/>
            <person name="Klotz C."/>
            <person name="Koll F."/>
            <person name="Le Moue A."/>
            <person name="Lepere C."/>
            <person name="Malinsky S."/>
            <person name="Nowacki M."/>
            <person name="Nowak J.K."/>
            <person name="Plattner H."/>
            <person name="Poulain J."/>
            <person name="Ruiz F."/>
            <person name="Serrano V."/>
            <person name="Zagulski M."/>
            <person name="Dessen P."/>
            <person name="Betermier M."/>
            <person name="Weissenbach J."/>
            <person name="Scarpelli C."/>
            <person name="Schachter V."/>
            <person name="Sperling L."/>
            <person name="Meyer E."/>
            <person name="Cohen J."/>
            <person name="Wincker P."/>
        </authorList>
    </citation>
    <scope>NUCLEOTIDE SEQUENCE [LARGE SCALE GENOMIC DNA]</scope>
    <source>
        <strain evidence="5 6">Stock d4-2</strain>
    </source>
</reference>